<organism evidence="1 2">
    <name type="scientific">Corchorus capsularis</name>
    <name type="common">Jute</name>
    <dbReference type="NCBI Taxonomy" id="210143"/>
    <lineage>
        <taxon>Eukaryota</taxon>
        <taxon>Viridiplantae</taxon>
        <taxon>Streptophyta</taxon>
        <taxon>Embryophyta</taxon>
        <taxon>Tracheophyta</taxon>
        <taxon>Spermatophyta</taxon>
        <taxon>Magnoliopsida</taxon>
        <taxon>eudicotyledons</taxon>
        <taxon>Gunneridae</taxon>
        <taxon>Pentapetalae</taxon>
        <taxon>rosids</taxon>
        <taxon>malvids</taxon>
        <taxon>Malvales</taxon>
        <taxon>Malvaceae</taxon>
        <taxon>Grewioideae</taxon>
        <taxon>Apeibeae</taxon>
        <taxon>Corchorus</taxon>
    </lineage>
</organism>
<dbReference type="Proteomes" id="UP000188268">
    <property type="component" value="Unassembled WGS sequence"/>
</dbReference>
<reference evidence="1 2" key="1">
    <citation type="submission" date="2013-09" db="EMBL/GenBank/DDBJ databases">
        <title>Corchorus capsularis genome sequencing.</title>
        <authorList>
            <person name="Alam M."/>
            <person name="Haque M.S."/>
            <person name="Islam M.S."/>
            <person name="Emdad E.M."/>
            <person name="Islam M.M."/>
            <person name="Ahmed B."/>
            <person name="Halim A."/>
            <person name="Hossen Q.M.M."/>
            <person name="Hossain M.Z."/>
            <person name="Ahmed R."/>
            <person name="Khan M.M."/>
            <person name="Islam R."/>
            <person name="Rashid M.M."/>
            <person name="Khan S.A."/>
            <person name="Rahman M.S."/>
            <person name="Alam M."/>
        </authorList>
    </citation>
    <scope>NUCLEOTIDE SEQUENCE [LARGE SCALE GENOMIC DNA]</scope>
    <source>
        <strain evidence="2">cv. CVL-1</strain>
        <tissue evidence="1">Whole seedling</tissue>
    </source>
</reference>
<dbReference type="EMBL" id="AWWV01006665">
    <property type="protein sequence ID" value="OMP00333.1"/>
    <property type="molecule type" value="Genomic_DNA"/>
</dbReference>
<sequence>MEMKAREFMATLSSLFLSSLLS</sequence>
<name>A0A1R3JZQ6_COCAP</name>
<evidence type="ECO:0000313" key="2">
    <source>
        <dbReference type="Proteomes" id="UP000188268"/>
    </source>
</evidence>
<gene>
    <name evidence="1" type="ORF">CCACVL1_03379</name>
</gene>
<keyword evidence="2" id="KW-1185">Reference proteome</keyword>
<accession>A0A1R3JZQ6</accession>
<evidence type="ECO:0000313" key="1">
    <source>
        <dbReference type="EMBL" id="OMP00333.1"/>
    </source>
</evidence>
<protein>
    <submittedName>
        <fullName evidence="1">Uncharacterized protein</fullName>
    </submittedName>
</protein>
<dbReference type="Gramene" id="OMP00333">
    <property type="protein sequence ID" value="OMP00333"/>
    <property type="gene ID" value="CCACVL1_03379"/>
</dbReference>
<proteinExistence type="predicted"/>
<dbReference type="AlphaFoldDB" id="A0A1R3JZQ6"/>
<comment type="caution">
    <text evidence="1">The sequence shown here is derived from an EMBL/GenBank/DDBJ whole genome shotgun (WGS) entry which is preliminary data.</text>
</comment>